<keyword evidence="2" id="KW-1185">Reference proteome</keyword>
<proteinExistence type="predicted"/>
<gene>
    <name evidence="1" type="ORF">QFC21_002961</name>
</gene>
<accession>A0ACC2VTY4</accession>
<dbReference type="Proteomes" id="UP001227268">
    <property type="component" value="Unassembled WGS sequence"/>
</dbReference>
<dbReference type="EMBL" id="JASBWT010000008">
    <property type="protein sequence ID" value="KAJ9102560.1"/>
    <property type="molecule type" value="Genomic_DNA"/>
</dbReference>
<sequence length="802" mass="86225">MPAYSTLTDPAYQVPGEISLPPSLATGTSNWSELSDVDSARYTLGTPRLYTPDDHHPLASPSEARHSAHSEYLQVGVEIALEPEDGNRIEMFGTSKTGTSYSLPGHVLLTVPNISGNNVRDKVRVVKDFKVVFEGKSEFCDDAGRYHVMRIVRREIILLPDEGMKLPAWDPNQPANKEHDVTVYSIPFDMTIPGWLPQTYENELVANTYGLVAMASCQWAAVARSTITAASKRSSTMSVDSDITPSLIPTAPVPIVSAASPDYSSRFFPRFAKSVANAFTSAISLPHHSSSATAQPVKSSSQWQPVQIVRHRAPTPSPFPPGTTDAETMFPNIPLRHYTLKPAENSPSPVECVVSVPETIDINGPTLKVSVRLRARNGHVIQSIGNATDDVVDQAPATPVGASGNSTQHGSHSGTGRATAPESTSGAGTTRPSTLSGCRQSASDAQRCREQIRMVELGMEVEETERYSSTPAQSFSAAFPIPEDQPDESNPHHGPSALLSPPSRLSGMSMFGLTSSRPFKGTRTRTLLLGEDGNPRTYRFEGPGLDLGDGWRKVNIIIPMPGDIDSNQATTNDSNKPAVEIETPFLKIKHKLKIRIVCRSTALPGQDTIVVLTTPLSCGTAPKPRRVNLGPMLSINTMAGFRIPQPGSSFGQEPLTYLSSLPAYCQIFYENGATREDEEILPLYSPDAPPSYDPFSLPRSLPRVAESSSSSNTLGSTSPLESSLDPAIPPMNATDTIDDSVAADSTMGITADPVNEEELMAEANTSDESIPSVPGPRDYRNNRAHTGLRAGLIALRLVGIGP</sequence>
<name>A0ACC2VTY4_9TREE</name>
<comment type="caution">
    <text evidence="1">The sequence shown here is derived from an EMBL/GenBank/DDBJ whole genome shotgun (WGS) entry which is preliminary data.</text>
</comment>
<reference evidence="1" key="1">
    <citation type="submission" date="2023-04" db="EMBL/GenBank/DDBJ databases">
        <title>Draft Genome sequencing of Naganishia species isolated from polar environments using Oxford Nanopore Technology.</title>
        <authorList>
            <person name="Leo P."/>
            <person name="Venkateswaran K."/>
        </authorList>
    </citation>
    <scope>NUCLEOTIDE SEQUENCE</scope>
    <source>
        <strain evidence="1">MNA-CCFEE 5423</strain>
    </source>
</reference>
<evidence type="ECO:0000313" key="1">
    <source>
        <dbReference type="EMBL" id="KAJ9102560.1"/>
    </source>
</evidence>
<protein>
    <submittedName>
        <fullName evidence="1">Uncharacterized protein</fullName>
    </submittedName>
</protein>
<evidence type="ECO:0000313" key="2">
    <source>
        <dbReference type="Proteomes" id="UP001227268"/>
    </source>
</evidence>
<organism evidence="1 2">
    <name type="scientific">Naganishia friedmannii</name>
    <dbReference type="NCBI Taxonomy" id="89922"/>
    <lineage>
        <taxon>Eukaryota</taxon>
        <taxon>Fungi</taxon>
        <taxon>Dikarya</taxon>
        <taxon>Basidiomycota</taxon>
        <taxon>Agaricomycotina</taxon>
        <taxon>Tremellomycetes</taxon>
        <taxon>Filobasidiales</taxon>
        <taxon>Filobasidiaceae</taxon>
        <taxon>Naganishia</taxon>
    </lineage>
</organism>